<dbReference type="SUPFAM" id="SSF52833">
    <property type="entry name" value="Thioredoxin-like"/>
    <property type="match status" value="1"/>
</dbReference>
<evidence type="ECO:0000313" key="13">
    <source>
        <dbReference type="EMBL" id="MDI3234890.1"/>
    </source>
</evidence>
<evidence type="ECO:0000313" key="14">
    <source>
        <dbReference type="Proteomes" id="UP001243286"/>
    </source>
</evidence>
<evidence type="ECO:0000256" key="9">
    <source>
        <dbReference type="ARBA" id="ARBA00038489"/>
    </source>
</evidence>
<keyword evidence="4" id="KW-0049">Antioxidant</keyword>
<dbReference type="InterPro" id="IPR013766">
    <property type="entry name" value="Thioredoxin_domain"/>
</dbReference>
<dbReference type="PROSITE" id="PS51352">
    <property type="entry name" value="THIOREDOXIN_2"/>
    <property type="match status" value="1"/>
</dbReference>
<keyword evidence="7" id="KW-0676">Redox-active center</keyword>
<sequence>MSTLLEEIRAYQEQFRQKAPQEKQRLMAQATNELAASDGAKGLSVGDEAPRFTLPNASGQSVSLEELLQDGSVIVTFYRGGWCPYCNLELRAYQRELEKIEAKGATLVAISPETPDHSLSTQEKNDLAFQVLSDVDNVVARQFDLVFDMPDYLIDVYKASGLDVAGHNGNEDWQLPKPATFIIQPSGKVSFADVPDDYTKRTDPLTVIQQLTT</sequence>
<dbReference type="RefSeq" id="WP_014969201.1">
    <property type="nucleotide sequence ID" value="NZ_JASBQV010000009.1"/>
</dbReference>
<accession>A0ABT6R1R7</accession>
<evidence type="ECO:0000256" key="4">
    <source>
        <dbReference type="ARBA" id="ARBA00022862"/>
    </source>
</evidence>
<comment type="similarity">
    <text evidence="9">Belongs to the peroxiredoxin family. BCP/PrxQ subfamily.</text>
</comment>
<dbReference type="InterPro" id="IPR050924">
    <property type="entry name" value="Peroxiredoxin_BCP/PrxQ"/>
</dbReference>
<dbReference type="EC" id="1.11.1.24" evidence="2"/>
<comment type="function">
    <text evidence="1">Thiol-specific peroxidase that catalyzes the reduction of hydrogen peroxide and organic hydroperoxides to water and alcohols, respectively. Plays a role in cell protection against oxidative stress by detoxifying peroxides and as sensor of hydrogen peroxide-mediated signaling events.</text>
</comment>
<organism evidence="13 14">
    <name type="scientific">Exiguobacterium antarcticum</name>
    <dbReference type="NCBI Taxonomy" id="132920"/>
    <lineage>
        <taxon>Bacteria</taxon>
        <taxon>Bacillati</taxon>
        <taxon>Bacillota</taxon>
        <taxon>Bacilli</taxon>
        <taxon>Bacillales</taxon>
        <taxon>Bacillales Family XII. Incertae Sedis</taxon>
        <taxon>Exiguobacterium</taxon>
    </lineage>
</organism>
<evidence type="ECO:0000256" key="8">
    <source>
        <dbReference type="ARBA" id="ARBA00032824"/>
    </source>
</evidence>
<dbReference type="InterPro" id="IPR036249">
    <property type="entry name" value="Thioredoxin-like_sf"/>
</dbReference>
<name>A0ABT6R1R7_9BACL</name>
<evidence type="ECO:0000256" key="6">
    <source>
        <dbReference type="ARBA" id="ARBA00023157"/>
    </source>
</evidence>
<keyword evidence="6" id="KW-1015">Disulfide bond</keyword>
<evidence type="ECO:0000256" key="5">
    <source>
        <dbReference type="ARBA" id="ARBA00023002"/>
    </source>
</evidence>
<evidence type="ECO:0000256" key="1">
    <source>
        <dbReference type="ARBA" id="ARBA00003330"/>
    </source>
</evidence>
<keyword evidence="3" id="KW-0575">Peroxidase</keyword>
<dbReference type="Pfam" id="PF00578">
    <property type="entry name" value="AhpC-TSA"/>
    <property type="match status" value="1"/>
</dbReference>
<evidence type="ECO:0000256" key="3">
    <source>
        <dbReference type="ARBA" id="ARBA00022559"/>
    </source>
</evidence>
<feature type="domain" description="Thioredoxin" evidence="12">
    <location>
        <begin position="43"/>
        <end position="213"/>
    </location>
</feature>
<keyword evidence="5" id="KW-0560">Oxidoreductase</keyword>
<dbReference type="Proteomes" id="UP001243286">
    <property type="component" value="Unassembled WGS sequence"/>
</dbReference>
<protein>
    <recommendedName>
        <fullName evidence="2">thioredoxin-dependent peroxiredoxin</fullName>
        <ecNumber evidence="2">1.11.1.24</ecNumber>
    </recommendedName>
    <alternativeName>
        <fullName evidence="10">Bacterioferritin comigratory protein</fullName>
    </alternativeName>
    <alternativeName>
        <fullName evidence="8">Thioredoxin peroxidase</fullName>
    </alternativeName>
</protein>
<keyword evidence="14" id="KW-1185">Reference proteome</keyword>
<evidence type="ECO:0000256" key="7">
    <source>
        <dbReference type="ARBA" id="ARBA00023284"/>
    </source>
</evidence>
<dbReference type="PANTHER" id="PTHR42801">
    <property type="entry name" value="THIOREDOXIN-DEPENDENT PEROXIDE REDUCTASE"/>
    <property type="match status" value="1"/>
</dbReference>
<dbReference type="InterPro" id="IPR000866">
    <property type="entry name" value="AhpC/TSA"/>
</dbReference>
<comment type="caution">
    <text evidence="13">The sequence shown here is derived from an EMBL/GenBank/DDBJ whole genome shotgun (WGS) entry which is preliminary data.</text>
</comment>
<proteinExistence type="inferred from homology"/>
<gene>
    <name evidence="13" type="ORF">QK289_07700</name>
</gene>
<dbReference type="EMBL" id="JASBQV010000009">
    <property type="protein sequence ID" value="MDI3234890.1"/>
    <property type="molecule type" value="Genomic_DNA"/>
</dbReference>
<dbReference type="PANTHER" id="PTHR42801:SF7">
    <property type="entry name" value="SLL1159 PROTEIN"/>
    <property type="match status" value="1"/>
</dbReference>
<evidence type="ECO:0000256" key="2">
    <source>
        <dbReference type="ARBA" id="ARBA00013017"/>
    </source>
</evidence>
<dbReference type="Gene3D" id="3.40.30.10">
    <property type="entry name" value="Glutaredoxin"/>
    <property type="match status" value="1"/>
</dbReference>
<evidence type="ECO:0000256" key="10">
    <source>
        <dbReference type="ARBA" id="ARBA00041373"/>
    </source>
</evidence>
<evidence type="ECO:0000259" key="12">
    <source>
        <dbReference type="PROSITE" id="PS51352"/>
    </source>
</evidence>
<dbReference type="CDD" id="cd02970">
    <property type="entry name" value="PRX_like2"/>
    <property type="match status" value="1"/>
</dbReference>
<evidence type="ECO:0000256" key="11">
    <source>
        <dbReference type="ARBA" id="ARBA00049091"/>
    </source>
</evidence>
<reference evidence="13 14" key="1">
    <citation type="submission" date="2023-04" db="EMBL/GenBank/DDBJ databases">
        <title>Antarctic isolates genomes.</title>
        <authorList>
            <person name="Dimov S.G."/>
        </authorList>
    </citation>
    <scope>NUCLEOTIDE SEQUENCE [LARGE SCALE GENOMIC DNA]</scope>
    <source>
        <strain evidence="13 14">AL19</strain>
    </source>
</reference>
<comment type="catalytic activity">
    <reaction evidence="11">
        <text>a hydroperoxide + [thioredoxin]-dithiol = an alcohol + [thioredoxin]-disulfide + H2O</text>
        <dbReference type="Rhea" id="RHEA:62620"/>
        <dbReference type="Rhea" id="RHEA-COMP:10698"/>
        <dbReference type="Rhea" id="RHEA-COMP:10700"/>
        <dbReference type="ChEBI" id="CHEBI:15377"/>
        <dbReference type="ChEBI" id="CHEBI:29950"/>
        <dbReference type="ChEBI" id="CHEBI:30879"/>
        <dbReference type="ChEBI" id="CHEBI:35924"/>
        <dbReference type="ChEBI" id="CHEBI:50058"/>
        <dbReference type="EC" id="1.11.1.24"/>
    </reaction>
</comment>